<evidence type="ECO:0000313" key="2">
    <source>
        <dbReference type="Proteomes" id="UP001165368"/>
    </source>
</evidence>
<proteinExistence type="predicted"/>
<name>A0ABS9LA67_9MICC</name>
<comment type="caution">
    <text evidence="1">The sequence shown here is derived from an EMBL/GenBank/DDBJ whole genome shotgun (WGS) entry which is preliminary data.</text>
</comment>
<dbReference type="EMBL" id="JAKLTQ010000013">
    <property type="protein sequence ID" value="MCG2623354.1"/>
    <property type="molecule type" value="Genomic_DNA"/>
</dbReference>
<dbReference type="RefSeq" id="WP_237822586.1">
    <property type="nucleotide sequence ID" value="NZ_JAKLTQ010000013.1"/>
</dbReference>
<keyword evidence="2" id="KW-1185">Reference proteome</keyword>
<dbReference type="Proteomes" id="UP001165368">
    <property type="component" value="Unassembled WGS sequence"/>
</dbReference>
<sequence>MDERLIRVRSAAADKEWQEFQLDNADADLRDAVREALAAGIQAEDLAAAAELTLEQIRAIGRNDRPDSEAAGNIG</sequence>
<protein>
    <submittedName>
        <fullName evidence="1">Uncharacterized protein</fullName>
    </submittedName>
</protein>
<organism evidence="1 2">
    <name type="scientific">Arthrobacter hankyongi</name>
    <dbReference type="NCBI Taxonomy" id="2904801"/>
    <lineage>
        <taxon>Bacteria</taxon>
        <taxon>Bacillati</taxon>
        <taxon>Actinomycetota</taxon>
        <taxon>Actinomycetes</taxon>
        <taxon>Micrococcales</taxon>
        <taxon>Micrococcaceae</taxon>
        <taxon>Arthrobacter</taxon>
    </lineage>
</organism>
<evidence type="ECO:0000313" key="1">
    <source>
        <dbReference type="EMBL" id="MCG2623354.1"/>
    </source>
</evidence>
<reference evidence="1" key="1">
    <citation type="submission" date="2022-01" db="EMBL/GenBank/DDBJ databases">
        <authorList>
            <person name="Jo J.-H."/>
            <person name="Im W.-T."/>
        </authorList>
    </citation>
    <scope>NUCLEOTIDE SEQUENCE</scope>
    <source>
        <strain evidence="1">I2-34</strain>
    </source>
</reference>
<accession>A0ABS9LA67</accession>
<gene>
    <name evidence="1" type="ORF">LVY72_15765</name>
</gene>